<gene>
    <name evidence="2" type="ORF">ODALV1_LOCUS12607</name>
</gene>
<evidence type="ECO:0000313" key="3">
    <source>
        <dbReference type="Proteomes" id="UP001642540"/>
    </source>
</evidence>
<feature type="compositionally biased region" description="Basic and acidic residues" evidence="1">
    <location>
        <begin position="148"/>
        <end position="159"/>
    </location>
</feature>
<feature type="compositionally biased region" description="Low complexity" evidence="1">
    <location>
        <begin position="160"/>
        <end position="179"/>
    </location>
</feature>
<evidence type="ECO:0000256" key="1">
    <source>
        <dbReference type="SAM" id="MobiDB-lite"/>
    </source>
</evidence>
<dbReference type="Proteomes" id="UP001642540">
    <property type="component" value="Unassembled WGS sequence"/>
</dbReference>
<feature type="compositionally biased region" description="Basic and acidic residues" evidence="1">
    <location>
        <begin position="189"/>
        <end position="204"/>
    </location>
</feature>
<feature type="compositionally biased region" description="Polar residues" evidence="1">
    <location>
        <begin position="266"/>
        <end position="279"/>
    </location>
</feature>
<evidence type="ECO:0000313" key="2">
    <source>
        <dbReference type="EMBL" id="CAL8107225.1"/>
    </source>
</evidence>
<feature type="region of interest" description="Disordered" evidence="1">
    <location>
        <begin position="122"/>
        <end position="217"/>
    </location>
</feature>
<keyword evidence="3" id="KW-1185">Reference proteome</keyword>
<protein>
    <submittedName>
        <fullName evidence="2">Uncharacterized protein</fullName>
    </submittedName>
</protein>
<accession>A0ABP1QL24</accession>
<name>A0ABP1QL24_9HEXA</name>
<feature type="compositionally biased region" description="Polar residues" evidence="1">
    <location>
        <begin position="205"/>
        <end position="217"/>
    </location>
</feature>
<organism evidence="2 3">
    <name type="scientific">Orchesella dallaii</name>
    <dbReference type="NCBI Taxonomy" id="48710"/>
    <lineage>
        <taxon>Eukaryota</taxon>
        <taxon>Metazoa</taxon>
        <taxon>Ecdysozoa</taxon>
        <taxon>Arthropoda</taxon>
        <taxon>Hexapoda</taxon>
        <taxon>Collembola</taxon>
        <taxon>Entomobryomorpha</taxon>
        <taxon>Entomobryoidea</taxon>
        <taxon>Orchesellidae</taxon>
        <taxon>Orchesellinae</taxon>
        <taxon>Orchesella</taxon>
    </lineage>
</organism>
<proteinExistence type="predicted"/>
<reference evidence="2 3" key="1">
    <citation type="submission" date="2024-08" db="EMBL/GenBank/DDBJ databases">
        <authorList>
            <person name="Cucini C."/>
            <person name="Frati F."/>
        </authorList>
    </citation>
    <scope>NUCLEOTIDE SEQUENCE [LARGE SCALE GENOMIC DNA]</scope>
</reference>
<sequence length="442" mass="49374">MAAESDTEVKTEVKTAEEPLYYTKDGKPQFGITAPSAFAFSCPHPPLPFNLSKNRVLRAVDDQTKESLQEGITEAEKDFEKEAMPLPTLTGVNGLPLSKSLIPEIELAIYWDRHPYEFRSEMEKEREKQKNSSNSMRRSKSETNLASKEVRESLRENSHSSHNGSKSSRKSSANSMISMVSGVSSTRNMVDREKSSRNNNHCDEQSPNNHGQSNQNSIPKSLQIISNAGSVHSGEQGNSVSNNSVASFQMTKNGQKKFEDIKHFHQQNNRNKNHGSTYNRPKIIRSKDQLDSSKKSTGIQVTLEDAAAAALKSTYLCPLHGQYRRGIERREKGGFRTDMSSVQNVTCSRALKGIPSRTKLIKTTETQTDDEIPLNGNNAGVDSRAKRSKTAGHGMASSRRGKDIMASEYHGSFKDPYKIADAEKRHLRNKILNYCFTKHSVF</sequence>
<feature type="region of interest" description="Disordered" evidence="1">
    <location>
        <begin position="369"/>
        <end position="400"/>
    </location>
</feature>
<dbReference type="EMBL" id="CAXLJM020000038">
    <property type="protein sequence ID" value="CAL8107225.1"/>
    <property type="molecule type" value="Genomic_DNA"/>
</dbReference>
<feature type="region of interest" description="Disordered" evidence="1">
    <location>
        <begin position="265"/>
        <end position="291"/>
    </location>
</feature>
<comment type="caution">
    <text evidence="2">The sequence shown here is derived from an EMBL/GenBank/DDBJ whole genome shotgun (WGS) entry which is preliminary data.</text>
</comment>